<sequence>MDATKLCWIDGSKDNPEDRCLHGHAVAYIGREKLEYDCTVSATALFLLKTLTENHILHEGNQMLPCCGHFYVPDKELENVYISGCDNGIDWTVKHNGNNVILILENGTETIVPLEEYRQEVYQFADKIENYYKSCSPKILPDDKFIRDGYTAFWNEWHRRRNA</sequence>
<protein>
    <submittedName>
        <fullName evidence="1">Uncharacterized protein</fullName>
    </submittedName>
</protein>
<dbReference type="Proteomes" id="UP000653904">
    <property type="component" value="Unassembled WGS sequence"/>
</dbReference>
<proteinExistence type="predicted"/>
<organism evidence="1 2">
    <name type="scientific">Clostridium segne</name>
    <dbReference type="NCBI Taxonomy" id="2763038"/>
    <lineage>
        <taxon>Bacteria</taxon>
        <taxon>Bacillati</taxon>
        <taxon>Bacillota</taxon>
        <taxon>Clostridia</taxon>
        <taxon>Eubacteriales</taxon>
        <taxon>Clostridiaceae</taxon>
        <taxon>Clostridium</taxon>
    </lineage>
</organism>
<evidence type="ECO:0000313" key="1">
    <source>
        <dbReference type="EMBL" id="MBC5656220.1"/>
    </source>
</evidence>
<keyword evidence="2" id="KW-1185">Reference proteome</keyword>
<name>A0AAW3X4S6_9CLOT</name>
<dbReference type="EMBL" id="JACOOW010000004">
    <property type="protein sequence ID" value="MBC5656220.1"/>
    <property type="molecule type" value="Genomic_DNA"/>
</dbReference>
<evidence type="ECO:0000313" key="2">
    <source>
        <dbReference type="Proteomes" id="UP000653904"/>
    </source>
</evidence>
<gene>
    <name evidence="1" type="ORF">H8S19_03915</name>
</gene>
<accession>A0AAW3X4S6</accession>
<comment type="caution">
    <text evidence="1">The sequence shown here is derived from an EMBL/GenBank/DDBJ whole genome shotgun (WGS) entry which is preliminary data.</text>
</comment>
<reference evidence="1 2" key="1">
    <citation type="submission" date="2020-08" db="EMBL/GenBank/DDBJ databases">
        <title>Genome public.</title>
        <authorList>
            <person name="Liu C."/>
            <person name="Sun Q."/>
        </authorList>
    </citation>
    <scope>NUCLEOTIDE SEQUENCE [LARGE SCALE GENOMIC DNA]</scope>
    <source>
        <strain evidence="1 2">BX14</strain>
    </source>
</reference>
<dbReference type="AlphaFoldDB" id="A0AAW3X4S6"/>